<proteinExistence type="predicted"/>
<evidence type="ECO:0000313" key="1">
    <source>
        <dbReference type="EMBL" id="JAH22899.1"/>
    </source>
</evidence>
<sequence>MGTWNRLLKEFSQCALIKSKDYLLGA</sequence>
<reference evidence="1" key="2">
    <citation type="journal article" date="2015" name="Fish Shellfish Immunol.">
        <title>Early steps in the European eel (Anguilla anguilla)-Vibrio vulnificus interaction in the gills: Role of the RtxA13 toxin.</title>
        <authorList>
            <person name="Callol A."/>
            <person name="Pajuelo D."/>
            <person name="Ebbesson L."/>
            <person name="Teles M."/>
            <person name="MacKenzie S."/>
            <person name="Amaro C."/>
        </authorList>
    </citation>
    <scope>NUCLEOTIDE SEQUENCE</scope>
</reference>
<reference evidence="1" key="1">
    <citation type="submission" date="2014-11" db="EMBL/GenBank/DDBJ databases">
        <authorList>
            <person name="Amaro Gonzalez C."/>
        </authorList>
    </citation>
    <scope>NUCLEOTIDE SEQUENCE</scope>
</reference>
<protein>
    <submittedName>
        <fullName evidence="1">Uncharacterized protein</fullName>
    </submittedName>
</protein>
<dbReference type="EMBL" id="GBXM01085678">
    <property type="protein sequence ID" value="JAH22899.1"/>
    <property type="molecule type" value="Transcribed_RNA"/>
</dbReference>
<organism evidence="1">
    <name type="scientific">Anguilla anguilla</name>
    <name type="common">European freshwater eel</name>
    <name type="synonym">Muraena anguilla</name>
    <dbReference type="NCBI Taxonomy" id="7936"/>
    <lineage>
        <taxon>Eukaryota</taxon>
        <taxon>Metazoa</taxon>
        <taxon>Chordata</taxon>
        <taxon>Craniata</taxon>
        <taxon>Vertebrata</taxon>
        <taxon>Euteleostomi</taxon>
        <taxon>Actinopterygii</taxon>
        <taxon>Neopterygii</taxon>
        <taxon>Teleostei</taxon>
        <taxon>Anguilliformes</taxon>
        <taxon>Anguillidae</taxon>
        <taxon>Anguilla</taxon>
    </lineage>
</organism>
<dbReference type="AlphaFoldDB" id="A0A0E9R1B6"/>
<accession>A0A0E9R1B6</accession>
<name>A0A0E9R1B6_ANGAN</name>